<keyword evidence="3" id="KW-1185">Reference proteome</keyword>
<feature type="region of interest" description="Disordered" evidence="1">
    <location>
        <begin position="212"/>
        <end position="248"/>
    </location>
</feature>
<accession>A0ABR1MZU3</accession>
<gene>
    <name evidence="2" type="ORF">JOL62DRAFT_580803</name>
</gene>
<proteinExistence type="predicted"/>
<sequence>MPHASQARSLRETQAGAPVNTVCWPTNESLCRGDRTVSRSSPSHCAAPNALISSYAQYPSWSRVRDKDIRGDLMNGQRSAAASGRFRWGIRAEAPQNEGNGTVAPWKEPERRHLSGAHGSRRLQKGQRLTAPLSIRVGALPAVAMDLAHGWTGADLSLRNCAGGEQATMMRLMSAAYSPQSTPVASFLHRGKRGAALLQVGGSMTSRAQSAAVEGHTVGGSDVTKVGQHKERARAPESTMKAQQPAPRMAVGVAAFCGQTGAKRNDEGQRASD</sequence>
<name>A0ABR1MZU3_9PEZI</name>
<dbReference type="Proteomes" id="UP001367316">
    <property type="component" value="Unassembled WGS sequence"/>
</dbReference>
<evidence type="ECO:0000256" key="1">
    <source>
        <dbReference type="SAM" id="MobiDB-lite"/>
    </source>
</evidence>
<organism evidence="2 3">
    <name type="scientific">Phyllosticta paracitricarpa</name>
    <dbReference type="NCBI Taxonomy" id="2016321"/>
    <lineage>
        <taxon>Eukaryota</taxon>
        <taxon>Fungi</taxon>
        <taxon>Dikarya</taxon>
        <taxon>Ascomycota</taxon>
        <taxon>Pezizomycotina</taxon>
        <taxon>Dothideomycetes</taxon>
        <taxon>Dothideomycetes incertae sedis</taxon>
        <taxon>Botryosphaeriales</taxon>
        <taxon>Phyllostictaceae</taxon>
        <taxon>Phyllosticta</taxon>
    </lineage>
</organism>
<protein>
    <submittedName>
        <fullName evidence="2">Uncharacterized protein</fullName>
    </submittedName>
</protein>
<reference evidence="2 3" key="1">
    <citation type="submission" date="2024-04" db="EMBL/GenBank/DDBJ databases">
        <title>Phyllosticta paracitricarpa is synonymous to the EU quarantine fungus P. citricarpa based on phylogenomic analyses.</title>
        <authorList>
            <consortium name="Lawrence Berkeley National Laboratory"/>
            <person name="Van ingen-buijs V.A."/>
            <person name="Van westerhoven A.C."/>
            <person name="Haridas S."/>
            <person name="Skiadas P."/>
            <person name="Martin F."/>
            <person name="Groenewald J.Z."/>
            <person name="Crous P.W."/>
            <person name="Seidl M.F."/>
        </authorList>
    </citation>
    <scope>NUCLEOTIDE SEQUENCE [LARGE SCALE GENOMIC DNA]</scope>
    <source>
        <strain evidence="2 3">CBS 141358</strain>
    </source>
</reference>
<comment type="caution">
    <text evidence="2">The sequence shown here is derived from an EMBL/GenBank/DDBJ whole genome shotgun (WGS) entry which is preliminary data.</text>
</comment>
<evidence type="ECO:0000313" key="2">
    <source>
        <dbReference type="EMBL" id="KAK7608492.1"/>
    </source>
</evidence>
<dbReference type="EMBL" id="JBBPBF010000028">
    <property type="protein sequence ID" value="KAK7608492.1"/>
    <property type="molecule type" value="Genomic_DNA"/>
</dbReference>
<evidence type="ECO:0000313" key="3">
    <source>
        <dbReference type="Proteomes" id="UP001367316"/>
    </source>
</evidence>